<reference evidence="1 2" key="1">
    <citation type="submission" date="2016-10" db="EMBL/GenBank/DDBJ databases">
        <title>Comparative genomics of Pseudomonas syringae.</title>
        <authorList>
            <person name="Hulin M.T."/>
        </authorList>
    </citation>
    <scope>NUCLEOTIDE SEQUENCE [LARGE SCALE GENOMIC DNA]</scope>
    <source>
        <strain evidence="1 2">9643</strain>
    </source>
</reference>
<dbReference type="EMBL" id="MLET01000018">
    <property type="protein sequence ID" value="POD65775.1"/>
    <property type="molecule type" value="Genomic_DNA"/>
</dbReference>
<gene>
    <name evidence="1" type="ORF">BKM07_21120</name>
</gene>
<evidence type="ECO:0000313" key="2">
    <source>
        <dbReference type="Proteomes" id="UP000236998"/>
    </source>
</evidence>
<evidence type="ECO:0000313" key="1">
    <source>
        <dbReference type="EMBL" id="POD65775.1"/>
    </source>
</evidence>
<dbReference type="AlphaFoldDB" id="A0ABD6V741"/>
<comment type="caution">
    <text evidence="1">The sequence shown here is derived from an EMBL/GenBank/DDBJ whole genome shotgun (WGS) entry which is preliminary data.</text>
</comment>
<organism evidence="1 2">
    <name type="scientific">Pseudomonas syringae group genomosp. 3</name>
    <dbReference type="NCBI Taxonomy" id="251701"/>
    <lineage>
        <taxon>Bacteria</taxon>
        <taxon>Pseudomonadati</taxon>
        <taxon>Pseudomonadota</taxon>
        <taxon>Gammaproteobacteria</taxon>
        <taxon>Pseudomonadales</taxon>
        <taxon>Pseudomonadaceae</taxon>
        <taxon>Pseudomonas</taxon>
    </lineage>
</organism>
<dbReference type="Proteomes" id="UP000236998">
    <property type="component" value="Unassembled WGS sequence"/>
</dbReference>
<accession>A0ABD6V741</accession>
<name>A0ABD6V741_9PSED</name>
<proteinExistence type="predicted"/>
<sequence length="159" mass="17889">MDVYAWQRAGWQPFVIETVVGIDKDYLRLTGVNQGLHLSLYLRRVVTHHQHQQVLSEHNLAHIKALSGGHFQLSILLPQGPSTTLYAYSMLAQARDGRGTPADPAQFTRSDGRSVSPTKLYSVRRYKAQHKQTKLTERPAAITIMALAFRNAQENQADP</sequence>
<protein>
    <submittedName>
        <fullName evidence="1">Uncharacterized protein</fullName>
    </submittedName>
</protein>